<evidence type="ECO:0000256" key="1">
    <source>
        <dbReference type="SAM" id="MobiDB-lite"/>
    </source>
</evidence>
<keyword evidence="2" id="KW-1133">Transmembrane helix</keyword>
<keyword evidence="2" id="KW-0472">Membrane</keyword>
<dbReference type="SUPFAM" id="SSF54001">
    <property type="entry name" value="Cysteine proteinases"/>
    <property type="match status" value="1"/>
</dbReference>
<organism evidence="4 5">
    <name type="scientific">Candidatus Enterococcus lowellii</name>
    <dbReference type="NCBI Taxonomy" id="2230877"/>
    <lineage>
        <taxon>Bacteria</taxon>
        <taxon>Bacillati</taxon>
        <taxon>Bacillota</taxon>
        <taxon>Bacilli</taxon>
        <taxon>Lactobacillales</taxon>
        <taxon>Enterococcaceae</taxon>
        <taxon>Enterococcus</taxon>
    </lineage>
</organism>
<feature type="transmembrane region" description="Helical" evidence="2">
    <location>
        <begin position="180"/>
        <end position="198"/>
    </location>
</feature>
<evidence type="ECO:0000256" key="2">
    <source>
        <dbReference type="SAM" id="Phobius"/>
    </source>
</evidence>
<dbReference type="InterPro" id="IPR021878">
    <property type="entry name" value="TgpA_N"/>
</dbReference>
<dbReference type="Gene3D" id="3.10.620.30">
    <property type="match status" value="1"/>
</dbReference>
<keyword evidence="2" id="KW-0812">Transmembrane</keyword>
<sequence>MIQQLKEKLVPMLLTFITFFLFFIQFLSIYRLGNYPLAGMIVGLFCLIAGIIPYRWLKFPVYCLAGSGAAYLFMPLGQTFSKEWVSLFVQTLKENYLGFSSGEISFIPPAIALTIILLLMILLIELQIEYMRIYLSTLIVVGYLLLLVIYNHLDLSLVILFVLCNALFFRLVVYLKDRQAIILGTMVIGLLFLSAVTLPKTQLENRLLEVSSSIRNQLNEQGFYRYFEQNGQGNGPGNGLSRTGFSEDDTSLGGPLLDDRTILFEADQQQAHYWRVDSKNIYTGKGWEPSEENVTRQSLLYASEIAVSARDYQGELAENETINLTFQNRNNNQYLPLPYGEKQIQLTSGQTTFYLYEESDRVDLLGNSVRIDWQDLNYSAAELSEVSISLPTNTIDYLQLPEQLPQRVRDLANELVANQETMFDKVMAVQEYLKTSSDFRYSKLDAKVPPENQDYVDHFLFDSQVGYCDNFSTAMSVLLRSVGIPTRWVKGFAPGTVTETNETYQTYTVRNQDAHSWVEVYFEGYGWLPFEPTPSFSQPLTEELVETTETTSSESIETSESSTSISTSSEQETTVESVEAEQNNQAFRFGPIWNWLKWLLLAIVLITIWYWHFYVLILLLLRISKQPLLKTYPLLLAKLERQLPRPKEQPLQQYAEQAEEAFSSLNGEFVLLTSHYEQSIYSNEKITENEKELIKSLAWKLNKPFKRGMTQVKNI</sequence>
<feature type="transmembrane region" description="Helical" evidence="2">
    <location>
        <begin position="12"/>
        <end position="29"/>
    </location>
</feature>
<feature type="transmembrane region" description="Helical" evidence="2">
    <location>
        <begin position="595"/>
        <end position="621"/>
    </location>
</feature>
<dbReference type="PANTHER" id="PTHR42736:SF1">
    <property type="entry name" value="PROTEIN-GLUTAMINE GAMMA-GLUTAMYLTRANSFERASE"/>
    <property type="match status" value="1"/>
</dbReference>
<name>A0ABZ2SPH1_9ENTE</name>
<dbReference type="InterPro" id="IPR052901">
    <property type="entry name" value="Bact_TGase-like"/>
</dbReference>
<feature type="domain" description="Transglutaminase-like" evidence="3">
    <location>
        <begin position="460"/>
        <end position="534"/>
    </location>
</feature>
<evidence type="ECO:0000259" key="3">
    <source>
        <dbReference type="SMART" id="SM00460"/>
    </source>
</evidence>
<dbReference type="Pfam" id="PF11992">
    <property type="entry name" value="TgpA_N"/>
    <property type="match status" value="1"/>
</dbReference>
<feature type="transmembrane region" description="Helical" evidence="2">
    <location>
        <begin position="156"/>
        <end position="173"/>
    </location>
</feature>
<feature type="transmembrane region" description="Helical" evidence="2">
    <location>
        <begin position="133"/>
        <end position="150"/>
    </location>
</feature>
<dbReference type="InterPro" id="IPR038765">
    <property type="entry name" value="Papain-like_cys_pep_sf"/>
</dbReference>
<dbReference type="InterPro" id="IPR002931">
    <property type="entry name" value="Transglutaminase-like"/>
</dbReference>
<gene>
    <name evidence="4" type="ORF">DOK78_002243</name>
</gene>
<accession>A0ABZ2SPH1</accession>
<keyword evidence="5" id="KW-1185">Reference proteome</keyword>
<dbReference type="SMART" id="SM00460">
    <property type="entry name" value="TGc"/>
    <property type="match status" value="1"/>
</dbReference>
<feature type="transmembrane region" description="Helical" evidence="2">
    <location>
        <begin position="59"/>
        <end position="77"/>
    </location>
</feature>
<dbReference type="EMBL" id="CP147251">
    <property type="protein sequence ID" value="WYJ77605.1"/>
    <property type="molecule type" value="Genomic_DNA"/>
</dbReference>
<feature type="transmembrane region" description="Helical" evidence="2">
    <location>
        <begin position="35"/>
        <end position="52"/>
    </location>
</feature>
<feature type="transmembrane region" description="Helical" evidence="2">
    <location>
        <begin position="106"/>
        <end position="126"/>
    </location>
</feature>
<feature type="compositionally biased region" description="Low complexity" evidence="1">
    <location>
        <begin position="547"/>
        <end position="576"/>
    </location>
</feature>
<dbReference type="RefSeq" id="WP_207940281.1">
    <property type="nucleotide sequence ID" value="NZ_CP147251.1"/>
</dbReference>
<proteinExistence type="predicted"/>
<dbReference type="Pfam" id="PF01841">
    <property type="entry name" value="Transglut_core"/>
    <property type="match status" value="1"/>
</dbReference>
<dbReference type="PANTHER" id="PTHR42736">
    <property type="entry name" value="PROTEIN-GLUTAMINE GAMMA-GLUTAMYLTRANSFERASE"/>
    <property type="match status" value="1"/>
</dbReference>
<evidence type="ECO:0000313" key="4">
    <source>
        <dbReference type="EMBL" id="WYJ77605.1"/>
    </source>
</evidence>
<feature type="region of interest" description="Disordered" evidence="1">
    <location>
        <begin position="541"/>
        <end position="576"/>
    </location>
</feature>
<dbReference type="Proteomes" id="UP000664701">
    <property type="component" value="Chromosome"/>
</dbReference>
<reference evidence="4 5" key="1">
    <citation type="submission" date="2024-03" db="EMBL/GenBank/DDBJ databases">
        <title>The Genome Sequence of Enterococcus sp. DIV2402.</title>
        <authorList>
            <consortium name="The Broad Institute Genomics Platform"/>
            <consortium name="The Broad Institute Microbial Omics Core"/>
            <consortium name="The Broad Institute Genomic Center for Infectious Diseases"/>
            <person name="Earl A."/>
            <person name="Manson A."/>
            <person name="Gilmore M."/>
            <person name="Schwartman J."/>
            <person name="Shea T."/>
            <person name="Abouelleil A."/>
            <person name="Cao P."/>
            <person name="Chapman S."/>
            <person name="Cusick C."/>
            <person name="Young S."/>
            <person name="Neafsey D."/>
            <person name="Nusbaum C."/>
            <person name="Birren B."/>
        </authorList>
    </citation>
    <scope>NUCLEOTIDE SEQUENCE [LARGE SCALE GENOMIC DNA]</scope>
    <source>
        <strain evidence="4 5">DIV2402</strain>
    </source>
</reference>
<protein>
    <recommendedName>
        <fullName evidence="3">Transglutaminase-like domain-containing protein</fullName>
    </recommendedName>
</protein>
<evidence type="ECO:0000313" key="5">
    <source>
        <dbReference type="Proteomes" id="UP000664701"/>
    </source>
</evidence>